<dbReference type="GO" id="GO:0005267">
    <property type="term" value="F:potassium channel activity"/>
    <property type="evidence" value="ECO:0007669"/>
    <property type="project" value="UniProtKB-KW"/>
</dbReference>
<sequence length="739" mass="85737">MTTISTLGYENVFEKSEIRILIIVLLMIAIILVPSQGSKFITLLSKKSYYARRNYKVVESVQHIVVTGVVSATAAENFFTELFHQDHGTQVKHALLLIPNPPDNQLENMLNNPNIIYIEGHPQNDQDLKRCQLEKAKAVVLLCNKQSSDPHWEDSQTILWAMVMKKYLKTNIRFCMQFLRQQGKTHYYLSLQDTQTDQVICIEELKMSLLAKSCLCPGLIAVINNLITSSGQPLKDLEYQWLDDYWKGQGFEIYKVPLSKQYENRYFTSIALSIYKQYRAIMFGVEIATEEGNLIFLNPGNQILPKGYEMFGQFIYFFSKIVKKKKNQKIYDCRRQGNCRQNLLNLESEESQDEKDDLTINFRQEHFKNIIFQGEWNKNSEKCYVNKSKINLKDVTFQSLENNILAIDHIIICGLIDNFSNFITPLRAKYLQKYPTIVILNEIEPKEKAWTQISFFSEIYFVKGSALSEKDLYRANILKAATIVILSSESIQSESNRINLSDEEQKKKSMELTKEQEDMLDAKTIFKYKAVQRIRKDIQIVTEFINPQNLAFLLSEPNDYALMKDMDFLMQIDMITPIFASGEIYISSMMDSLSCQAFYNPALIKVLNLLLLGDSNNNYLVKKNGKKNNLHEIFYTKNSNLFHMKVPQAFIGKTFESLLQYLVRKQEIVIIGLYRLPGCKDNKLPYVHTNPEPETILTSKDCCFILAQNAPDNNCIIFLKSQNYFQKLRYGMGRTFRKI</sequence>
<accession>G0R412</accession>
<dbReference type="Pfam" id="PF22614">
    <property type="entry name" value="Slo-like_RCK"/>
    <property type="match status" value="2"/>
</dbReference>
<evidence type="ECO:0000259" key="12">
    <source>
        <dbReference type="Pfam" id="PF03493"/>
    </source>
</evidence>
<feature type="domain" description="RCK N-terminal" evidence="13">
    <location>
        <begin position="62"/>
        <end position="173"/>
    </location>
</feature>
<dbReference type="GeneID" id="14903866"/>
<keyword evidence="15" id="KW-1185">Reference proteome</keyword>
<dbReference type="OrthoDB" id="10035564at2759"/>
<dbReference type="InParanoid" id="G0R412"/>
<evidence type="ECO:0000256" key="4">
    <source>
        <dbReference type="ARBA" id="ARBA00022692"/>
    </source>
</evidence>
<keyword evidence="5" id="KW-0631">Potassium channel</keyword>
<gene>
    <name evidence="14" type="ORF">IMG5_188880</name>
</gene>
<dbReference type="EMBL" id="GL984320">
    <property type="protein sequence ID" value="EGR27786.1"/>
    <property type="molecule type" value="Genomic_DNA"/>
</dbReference>
<keyword evidence="2" id="KW-0813">Transport</keyword>
<dbReference type="Proteomes" id="UP000008983">
    <property type="component" value="Unassembled WGS sequence"/>
</dbReference>
<dbReference type="Gene3D" id="3.40.50.720">
    <property type="entry name" value="NAD(P)-binding Rossmann-like Domain"/>
    <property type="match status" value="2"/>
</dbReference>
<dbReference type="eggNOG" id="KOG1420">
    <property type="taxonomic scope" value="Eukaryota"/>
</dbReference>
<evidence type="ECO:0000259" key="13">
    <source>
        <dbReference type="Pfam" id="PF22614"/>
    </source>
</evidence>
<dbReference type="PANTHER" id="PTHR10027:SF10">
    <property type="entry name" value="SLOWPOKE 2, ISOFORM D"/>
    <property type="match status" value="1"/>
</dbReference>
<keyword evidence="4 11" id="KW-0812">Transmembrane</keyword>
<feature type="domain" description="RCK N-terminal" evidence="13">
    <location>
        <begin position="408"/>
        <end position="542"/>
    </location>
</feature>
<feature type="transmembrane region" description="Helical" evidence="11">
    <location>
        <begin position="20"/>
        <end position="44"/>
    </location>
</feature>
<evidence type="ECO:0000256" key="10">
    <source>
        <dbReference type="ARBA" id="ARBA00023303"/>
    </source>
</evidence>
<evidence type="ECO:0000256" key="6">
    <source>
        <dbReference type="ARBA" id="ARBA00022958"/>
    </source>
</evidence>
<dbReference type="OMA" id="NWNTGDN"/>
<keyword evidence="9 11" id="KW-0472">Membrane</keyword>
<protein>
    <recommendedName>
        <fullName evidence="16">Calcium-activated potassium channel BK alpha subunit domain-containing protein</fullName>
    </recommendedName>
</protein>
<dbReference type="PANTHER" id="PTHR10027">
    <property type="entry name" value="CALCIUM-ACTIVATED POTASSIUM CHANNEL ALPHA CHAIN"/>
    <property type="match status" value="1"/>
</dbReference>
<evidence type="ECO:0000256" key="7">
    <source>
        <dbReference type="ARBA" id="ARBA00022989"/>
    </source>
</evidence>
<dbReference type="InterPro" id="IPR036291">
    <property type="entry name" value="NAD(P)-bd_dom_sf"/>
</dbReference>
<feature type="domain" description="Calcium-activated potassium channel BK alpha subunit" evidence="12">
    <location>
        <begin position="197"/>
        <end position="285"/>
    </location>
</feature>
<dbReference type="SUPFAM" id="SSF51735">
    <property type="entry name" value="NAD(P)-binding Rossmann-fold domains"/>
    <property type="match status" value="2"/>
</dbReference>
<keyword evidence="3" id="KW-0633">Potassium transport</keyword>
<evidence type="ECO:0000313" key="15">
    <source>
        <dbReference type="Proteomes" id="UP000008983"/>
    </source>
</evidence>
<evidence type="ECO:0008006" key="16">
    <source>
        <dbReference type="Google" id="ProtNLM"/>
    </source>
</evidence>
<dbReference type="STRING" id="857967.G0R412"/>
<dbReference type="InterPro" id="IPR047871">
    <property type="entry name" value="K_chnl_Slo-like"/>
</dbReference>
<dbReference type="GO" id="GO:0016020">
    <property type="term" value="C:membrane"/>
    <property type="evidence" value="ECO:0007669"/>
    <property type="project" value="UniProtKB-SubCell"/>
</dbReference>
<evidence type="ECO:0000256" key="1">
    <source>
        <dbReference type="ARBA" id="ARBA00004141"/>
    </source>
</evidence>
<keyword evidence="8" id="KW-0406">Ion transport</keyword>
<evidence type="ECO:0000256" key="3">
    <source>
        <dbReference type="ARBA" id="ARBA00022538"/>
    </source>
</evidence>
<name>G0R412_ICHMU</name>
<keyword evidence="10" id="KW-0407">Ion channel</keyword>
<proteinExistence type="predicted"/>
<dbReference type="RefSeq" id="XP_004027129.1">
    <property type="nucleotide sequence ID" value="XM_004027081.1"/>
</dbReference>
<reference evidence="14 15" key="1">
    <citation type="submission" date="2011-07" db="EMBL/GenBank/DDBJ databases">
        <authorList>
            <person name="Coyne R."/>
            <person name="Brami D."/>
            <person name="Johnson J."/>
            <person name="Hostetler J."/>
            <person name="Hannick L."/>
            <person name="Clark T."/>
            <person name="Cassidy-Hanley D."/>
            <person name="Inman J."/>
        </authorList>
    </citation>
    <scope>NUCLEOTIDE SEQUENCE [LARGE SCALE GENOMIC DNA]</scope>
    <source>
        <strain evidence="14 15">G5</strain>
    </source>
</reference>
<evidence type="ECO:0000256" key="9">
    <source>
        <dbReference type="ARBA" id="ARBA00023136"/>
    </source>
</evidence>
<organism evidence="14 15">
    <name type="scientific">Ichthyophthirius multifiliis</name>
    <name type="common">White spot disease agent</name>
    <name type="synonym">Ich</name>
    <dbReference type="NCBI Taxonomy" id="5932"/>
    <lineage>
        <taxon>Eukaryota</taxon>
        <taxon>Sar</taxon>
        <taxon>Alveolata</taxon>
        <taxon>Ciliophora</taxon>
        <taxon>Intramacronucleata</taxon>
        <taxon>Oligohymenophorea</taxon>
        <taxon>Hymenostomatida</taxon>
        <taxon>Ophryoglenina</taxon>
        <taxon>Ichthyophthirius</taxon>
    </lineage>
</organism>
<comment type="subcellular location">
    <subcellularLocation>
        <location evidence="1">Membrane</location>
        <topology evidence="1">Multi-pass membrane protein</topology>
    </subcellularLocation>
</comment>
<dbReference type="InterPro" id="IPR003929">
    <property type="entry name" value="K_chnl_BK_asu"/>
</dbReference>
<dbReference type="Pfam" id="PF03493">
    <property type="entry name" value="BK_channel_a"/>
    <property type="match status" value="1"/>
</dbReference>
<keyword evidence="7 11" id="KW-1133">Transmembrane helix</keyword>
<dbReference type="AlphaFoldDB" id="G0R412"/>
<dbReference type="InterPro" id="IPR003148">
    <property type="entry name" value="RCK_N"/>
</dbReference>
<keyword evidence="6" id="KW-0630">Potassium</keyword>
<evidence type="ECO:0000256" key="2">
    <source>
        <dbReference type="ARBA" id="ARBA00022448"/>
    </source>
</evidence>
<evidence type="ECO:0000256" key="11">
    <source>
        <dbReference type="SAM" id="Phobius"/>
    </source>
</evidence>
<evidence type="ECO:0000313" key="14">
    <source>
        <dbReference type="EMBL" id="EGR27786.1"/>
    </source>
</evidence>
<evidence type="ECO:0000256" key="5">
    <source>
        <dbReference type="ARBA" id="ARBA00022826"/>
    </source>
</evidence>
<evidence type="ECO:0000256" key="8">
    <source>
        <dbReference type="ARBA" id="ARBA00023065"/>
    </source>
</evidence>